<dbReference type="EMBL" id="WHWC01000019">
    <property type="protein sequence ID" value="KAG8364147.1"/>
    <property type="molecule type" value="Genomic_DNA"/>
</dbReference>
<evidence type="ECO:0000256" key="1">
    <source>
        <dbReference type="ARBA" id="ARBA00022723"/>
    </source>
</evidence>
<dbReference type="InterPro" id="IPR001841">
    <property type="entry name" value="Znf_RING"/>
</dbReference>
<evidence type="ECO:0000259" key="7">
    <source>
        <dbReference type="PROSITE" id="PS50089"/>
    </source>
</evidence>
<dbReference type="SMART" id="SM00290">
    <property type="entry name" value="ZnF_UBP"/>
    <property type="match status" value="1"/>
</dbReference>
<gene>
    <name evidence="9" type="ORF">BUALT_Bualt19G0096600</name>
</gene>
<dbReference type="Gene3D" id="3.30.40.10">
    <property type="entry name" value="Zinc/RING finger domain, C3HC4 (zinc finger)"/>
    <property type="match status" value="2"/>
</dbReference>
<dbReference type="AlphaFoldDB" id="A0AAV6W6T4"/>
<proteinExistence type="predicted"/>
<comment type="caution">
    <text evidence="9">The sequence shown here is derived from an EMBL/GenBank/DDBJ whole genome shotgun (WGS) entry which is preliminary data.</text>
</comment>
<reference evidence="9" key="1">
    <citation type="submission" date="2019-10" db="EMBL/GenBank/DDBJ databases">
        <authorList>
            <person name="Zhang R."/>
            <person name="Pan Y."/>
            <person name="Wang J."/>
            <person name="Ma R."/>
            <person name="Yu S."/>
        </authorList>
    </citation>
    <scope>NUCLEOTIDE SEQUENCE</scope>
    <source>
        <strain evidence="9">LA-IB0</strain>
        <tissue evidence="9">Leaf</tissue>
    </source>
</reference>
<keyword evidence="2 4" id="KW-0863">Zinc-finger</keyword>
<evidence type="ECO:0000313" key="9">
    <source>
        <dbReference type="EMBL" id="KAG8364147.1"/>
    </source>
</evidence>
<keyword evidence="5" id="KW-0175">Coiled coil</keyword>
<feature type="region of interest" description="Disordered" evidence="6">
    <location>
        <begin position="459"/>
        <end position="480"/>
    </location>
</feature>
<name>A0AAV6W6T4_9LAMI</name>
<evidence type="ECO:0000256" key="4">
    <source>
        <dbReference type="PROSITE-ProRule" id="PRU00502"/>
    </source>
</evidence>
<evidence type="ECO:0000313" key="10">
    <source>
        <dbReference type="Proteomes" id="UP000826271"/>
    </source>
</evidence>
<dbReference type="Pfam" id="PF07576">
    <property type="entry name" value="BRAP2"/>
    <property type="match status" value="1"/>
</dbReference>
<dbReference type="PROSITE" id="PS50271">
    <property type="entry name" value="ZF_UBP"/>
    <property type="match status" value="1"/>
</dbReference>
<evidence type="ECO:0000256" key="5">
    <source>
        <dbReference type="SAM" id="Coils"/>
    </source>
</evidence>
<evidence type="ECO:0000256" key="3">
    <source>
        <dbReference type="ARBA" id="ARBA00022833"/>
    </source>
</evidence>
<keyword evidence="1" id="KW-0479">Metal-binding</keyword>
<dbReference type="PANTHER" id="PTHR24007">
    <property type="entry name" value="BRCA1-ASSOCIATED PROTEIN"/>
    <property type="match status" value="1"/>
</dbReference>
<feature type="compositionally biased region" description="Basic residues" evidence="6">
    <location>
        <begin position="469"/>
        <end position="480"/>
    </location>
</feature>
<evidence type="ECO:0008006" key="11">
    <source>
        <dbReference type="Google" id="ProtNLM"/>
    </source>
</evidence>
<dbReference type="GO" id="GO:0007265">
    <property type="term" value="P:Ras protein signal transduction"/>
    <property type="evidence" value="ECO:0007669"/>
    <property type="project" value="TreeGrafter"/>
</dbReference>
<dbReference type="PANTHER" id="PTHR24007:SF10">
    <property type="entry name" value="BRAP2 RING ZNF UBP DOMAIN-CONTAINING PROTEIN 1"/>
    <property type="match status" value="1"/>
</dbReference>
<evidence type="ECO:0000256" key="2">
    <source>
        <dbReference type="ARBA" id="ARBA00022771"/>
    </source>
</evidence>
<organism evidence="9 10">
    <name type="scientific">Buddleja alternifolia</name>
    <dbReference type="NCBI Taxonomy" id="168488"/>
    <lineage>
        <taxon>Eukaryota</taxon>
        <taxon>Viridiplantae</taxon>
        <taxon>Streptophyta</taxon>
        <taxon>Embryophyta</taxon>
        <taxon>Tracheophyta</taxon>
        <taxon>Spermatophyta</taxon>
        <taxon>Magnoliopsida</taxon>
        <taxon>eudicotyledons</taxon>
        <taxon>Gunneridae</taxon>
        <taxon>Pentapetalae</taxon>
        <taxon>asterids</taxon>
        <taxon>lamiids</taxon>
        <taxon>Lamiales</taxon>
        <taxon>Scrophulariaceae</taxon>
        <taxon>Buddlejeae</taxon>
        <taxon>Buddleja</taxon>
    </lineage>
</organism>
<dbReference type="CDD" id="cd16457">
    <property type="entry name" value="RING-H2_BRAP2"/>
    <property type="match status" value="1"/>
</dbReference>
<dbReference type="Pfam" id="PF02148">
    <property type="entry name" value="zf-UBP"/>
    <property type="match status" value="1"/>
</dbReference>
<dbReference type="Proteomes" id="UP000826271">
    <property type="component" value="Unassembled WGS sequence"/>
</dbReference>
<evidence type="ECO:0000259" key="8">
    <source>
        <dbReference type="PROSITE" id="PS50271"/>
    </source>
</evidence>
<feature type="domain" description="UBP-type" evidence="8">
    <location>
        <begin position="200"/>
        <end position="293"/>
    </location>
</feature>
<dbReference type="InterPro" id="IPR011422">
    <property type="entry name" value="BRAP2/ETP1_RRM"/>
</dbReference>
<keyword evidence="10" id="KW-1185">Reference proteome</keyword>
<dbReference type="GO" id="GO:0061630">
    <property type="term" value="F:ubiquitin protein ligase activity"/>
    <property type="evidence" value="ECO:0007669"/>
    <property type="project" value="TreeGrafter"/>
</dbReference>
<sequence length="480" mass="54538">MFTIKIHSVDFPQPLHTAVTSAAAAANRKNDLKPVELMGVAHLFRQLPSAAVTIANITARTTLLFVVAVPNYMSSDDFLLFCENQLPHFEEIMFLRNDGMEDRYSILIRFKDQMAADGFYCSYNGKRFKPSEVEVCHIYFSQTVEYTNSAEIASIPPSDYTELPSCPVCLERLDPDTSGIQSTLCDHSFQCSCVSKWTYLSCPVCRLCQQQDETPPCAVCGSFKNLWICLICGFVGCGRYEKGHASGHWSDTQHHFSLDLEKQQIWDYVGDKYVHRLNQSKVDGKSIAVNSRCSSVEECGTCGYDEEEEGFNGALFSSKIEGILDEYNRLLASQLDIQRQHYESLLAEAKSRKEGSAAKAVEKAIFSRTNDLQYKLEKYAEEKKVVADRNQELMKKQQFLQNKFKEIREREKSLVKSKDEKILDLREQIRDLKVYVETQKTLTNMTDSDGIRGGTVLPVELNQSSSANPKRRTKSGRRRN</sequence>
<dbReference type="GO" id="GO:0016567">
    <property type="term" value="P:protein ubiquitination"/>
    <property type="evidence" value="ECO:0007669"/>
    <property type="project" value="TreeGrafter"/>
</dbReference>
<feature type="domain" description="RING-type" evidence="7">
    <location>
        <begin position="166"/>
        <end position="206"/>
    </location>
</feature>
<dbReference type="PROSITE" id="PS50089">
    <property type="entry name" value="ZF_RING_2"/>
    <property type="match status" value="1"/>
</dbReference>
<dbReference type="SUPFAM" id="SSF57850">
    <property type="entry name" value="RING/U-box"/>
    <property type="match status" value="1"/>
</dbReference>
<dbReference type="GO" id="GO:0008270">
    <property type="term" value="F:zinc ion binding"/>
    <property type="evidence" value="ECO:0007669"/>
    <property type="project" value="UniProtKB-KW"/>
</dbReference>
<dbReference type="InterPro" id="IPR001607">
    <property type="entry name" value="Znf_UBP"/>
</dbReference>
<protein>
    <recommendedName>
        <fullName evidence="11">BRCA1-associated protein</fullName>
    </recommendedName>
</protein>
<dbReference type="GO" id="GO:0005737">
    <property type="term" value="C:cytoplasm"/>
    <property type="evidence" value="ECO:0007669"/>
    <property type="project" value="TreeGrafter"/>
</dbReference>
<accession>A0AAV6W6T4</accession>
<dbReference type="InterPro" id="IPR047243">
    <property type="entry name" value="RING-H2_BRAP2"/>
</dbReference>
<evidence type="ECO:0000256" key="6">
    <source>
        <dbReference type="SAM" id="MobiDB-lite"/>
    </source>
</evidence>
<keyword evidence="3" id="KW-0862">Zinc</keyword>
<dbReference type="FunFam" id="3.30.40.10:FF:000555">
    <property type="entry name" value="Zinc finger (Ubiquitin-hydrolase) domain-containing protein"/>
    <property type="match status" value="1"/>
</dbReference>
<feature type="coiled-coil region" evidence="5">
    <location>
        <begin position="376"/>
        <end position="410"/>
    </location>
</feature>
<dbReference type="SMART" id="SM00184">
    <property type="entry name" value="RING"/>
    <property type="match status" value="1"/>
</dbReference>
<dbReference type="InterPro" id="IPR013083">
    <property type="entry name" value="Znf_RING/FYVE/PHD"/>
</dbReference>